<keyword evidence="2" id="KW-0812">Transmembrane</keyword>
<sequence>MARTGRPTQQSAIGKAFGGRSGFVSEELDRRDRSDPQGRSMSRWERSAARQSWDDASNHYEEYADENRFRVGRLLPSYELLVAIAIVLVFVGGYAAFIAFLALTR</sequence>
<dbReference type="AlphaFoldDB" id="A0A4Q2RPD8"/>
<dbReference type="Proteomes" id="UP000291838">
    <property type="component" value="Unassembled WGS sequence"/>
</dbReference>
<dbReference type="RefSeq" id="WP_129476786.1">
    <property type="nucleotide sequence ID" value="NZ_SDWS01000006.1"/>
</dbReference>
<organism evidence="3 4">
    <name type="scientific">Nocardioides glacieisoli</name>
    <dbReference type="NCBI Taxonomy" id="1168730"/>
    <lineage>
        <taxon>Bacteria</taxon>
        <taxon>Bacillati</taxon>
        <taxon>Actinomycetota</taxon>
        <taxon>Actinomycetes</taxon>
        <taxon>Propionibacteriales</taxon>
        <taxon>Nocardioidaceae</taxon>
        <taxon>Nocardioides</taxon>
    </lineage>
</organism>
<evidence type="ECO:0000313" key="3">
    <source>
        <dbReference type="EMBL" id="RYB89674.1"/>
    </source>
</evidence>
<dbReference type="EMBL" id="SDWS01000006">
    <property type="protein sequence ID" value="RYB89674.1"/>
    <property type="molecule type" value="Genomic_DNA"/>
</dbReference>
<proteinExistence type="predicted"/>
<comment type="caution">
    <text evidence="3">The sequence shown here is derived from an EMBL/GenBank/DDBJ whole genome shotgun (WGS) entry which is preliminary data.</text>
</comment>
<reference evidence="3 4" key="1">
    <citation type="submission" date="2019-01" db="EMBL/GenBank/DDBJ databases">
        <title>Novel species of Nocardioides.</title>
        <authorList>
            <person name="Liu Q."/>
            <person name="Xin Y.-H."/>
        </authorList>
    </citation>
    <scope>NUCLEOTIDE SEQUENCE [LARGE SCALE GENOMIC DNA]</scope>
    <source>
        <strain evidence="3 4">HLT3-15</strain>
    </source>
</reference>
<dbReference type="OrthoDB" id="3786315at2"/>
<name>A0A4Q2RPD8_9ACTN</name>
<evidence type="ECO:0000313" key="4">
    <source>
        <dbReference type="Proteomes" id="UP000291838"/>
    </source>
</evidence>
<keyword evidence="2" id="KW-1133">Transmembrane helix</keyword>
<feature type="transmembrane region" description="Helical" evidence="2">
    <location>
        <begin position="80"/>
        <end position="103"/>
    </location>
</feature>
<evidence type="ECO:0000256" key="1">
    <source>
        <dbReference type="SAM" id="MobiDB-lite"/>
    </source>
</evidence>
<keyword evidence="4" id="KW-1185">Reference proteome</keyword>
<keyword evidence="2" id="KW-0472">Membrane</keyword>
<feature type="compositionally biased region" description="Basic and acidic residues" evidence="1">
    <location>
        <begin position="27"/>
        <end position="54"/>
    </location>
</feature>
<accession>A0A4Q2RPD8</accession>
<evidence type="ECO:0000256" key="2">
    <source>
        <dbReference type="SAM" id="Phobius"/>
    </source>
</evidence>
<gene>
    <name evidence="3" type="ORF">EUA06_13790</name>
</gene>
<protein>
    <submittedName>
        <fullName evidence="3">Uncharacterized protein</fullName>
    </submittedName>
</protein>
<feature type="region of interest" description="Disordered" evidence="1">
    <location>
        <begin position="1"/>
        <end position="54"/>
    </location>
</feature>
<feature type="compositionally biased region" description="Polar residues" evidence="1">
    <location>
        <begin position="1"/>
        <end position="12"/>
    </location>
</feature>